<evidence type="ECO:0000256" key="1">
    <source>
        <dbReference type="ARBA" id="ARBA00022741"/>
    </source>
</evidence>
<dbReference type="InterPro" id="IPR011545">
    <property type="entry name" value="DEAD/DEAH_box_helicase_dom"/>
</dbReference>
<dbReference type="GO" id="GO:0005524">
    <property type="term" value="F:ATP binding"/>
    <property type="evidence" value="ECO:0007669"/>
    <property type="project" value="UniProtKB-KW"/>
</dbReference>
<proteinExistence type="predicted"/>
<dbReference type="Pfam" id="PF08494">
    <property type="entry name" value="DEAD_assoc"/>
    <property type="match status" value="1"/>
</dbReference>
<feature type="domain" description="Helicase C-terminal" evidence="10">
    <location>
        <begin position="262"/>
        <end position="418"/>
    </location>
</feature>
<protein>
    <submittedName>
        <fullName evidence="11">Helicase, DEAD/DEAH box family</fullName>
    </submittedName>
</protein>
<comment type="caution">
    <text evidence="11">The sequence shown here is derived from an EMBL/GenBank/DDBJ whole genome shotgun (WGS) entry which is preliminary data.</text>
</comment>
<evidence type="ECO:0000256" key="6">
    <source>
        <dbReference type="ARBA" id="ARBA00023125"/>
    </source>
</evidence>
<keyword evidence="2" id="KW-0227">DNA damage</keyword>
<dbReference type="InterPro" id="IPR001650">
    <property type="entry name" value="Helicase_C-like"/>
</dbReference>
<keyword evidence="6" id="KW-0238">DNA-binding</keyword>
<evidence type="ECO:0000256" key="3">
    <source>
        <dbReference type="ARBA" id="ARBA00022801"/>
    </source>
</evidence>
<keyword evidence="1" id="KW-0547">Nucleotide-binding</keyword>
<evidence type="ECO:0000256" key="4">
    <source>
        <dbReference type="ARBA" id="ARBA00022806"/>
    </source>
</evidence>
<keyword evidence="12" id="KW-1185">Reference proteome</keyword>
<dbReference type="Pfam" id="PF23234">
    <property type="entry name" value="WHD_4th_Lhr"/>
    <property type="match status" value="1"/>
</dbReference>
<feature type="domain" description="Helicase ATP-binding" evidence="9">
    <location>
        <begin position="35"/>
        <end position="229"/>
    </location>
</feature>
<evidence type="ECO:0000313" key="12">
    <source>
        <dbReference type="Proteomes" id="UP000055035"/>
    </source>
</evidence>
<dbReference type="GO" id="GO:0006281">
    <property type="term" value="P:DNA repair"/>
    <property type="evidence" value="ECO:0007669"/>
    <property type="project" value="UniProtKB-KW"/>
</dbReference>
<dbReference type="PANTHER" id="PTHR47962">
    <property type="entry name" value="ATP-DEPENDENT HELICASE LHR-RELATED-RELATED"/>
    <property type="match status" value="1"/>
</dbReference>
<evidence type="ECO:0000256" key="8">
    <source>
        <dbReference type="ARBA" id="ARBA00023235"/>
    </source>
</evidence>
<dbReference type="Pfam" id="PF00270">
    <property type="entry name" value="DEAD"/>
    <property type="match status" value="1"/>
</dbReference>
<evidence type="ECO:0000259" key="9">
    <source>
        <dbReference type="PROSITE" id="PS51192"/>
    </source>
</evidence>
<dbReference type="PROSITE" id="PS51192">
    <property type="entry name" value="HELICASE_ATP_BIND_1"/>
    <property type="match status" value="1"/>
</dbReference>
<keyword evidence="7" id="KW-0234">DNA repair</keyword>
<dbReference type="GO" id="GO:0004386">
    <property type="term" value="F:helicase activity"/>
    <property type="evidence" value="ECO:0007669"/>
    <property type="project" value="UniProtKB-KW"/>
</dbReference>
<evidence type="ECO:0000256" key="7">
    <source>
        <dbReference type="ARBA" id="ARBA00023204"/>
    </source>
</evidence>
<dbReference type="InterPro" id="IPR055368">
    <property type="entry name" value="WH3_Lhr"/>
</dbReference>
<dbReference type="GO" id="GO:0016887">
    <property type="term" value="F:ATP hydrolysis activity"/>
    <property type="evidence" value="ECO:0007669"/>
    <property type="project" value="TreeGrafter"/>
</dbReference>
<gene>
    <name evidence="11" type="ORF">Ljor_0655</name>
</gene>
<sequence>MTISHSEHLAWAHPLVREWFLSKFSLATEPQKMGWPSILAGNTCLISAPTGSGKTLAAFLVCIDQLVRQAIAGDLLNQTQVIYISPLKALTNDVQKNLLGPLDEILTLAKERNYSMQEIQIAVRTGDTLASERQAMLKKPPHILVTTPESFYLLLTAEKSRALLRDIQTVIVDEIHALANSKRGTHLSLSLERLESITAKPPLRIGLSATQKPLDTVAAFLTGNNRPQPAIVNIGHARQLDVQIEVPSSELAPVASNEMWGEIYDRLAELSRQNRSTLVFVNTRRLAERVAHHLSERLGKEQVAAHHGSLSRKLRLSAETKLKNGELKALVATASLELGIDIGNVDLVCQIGSPRAIAVALQRIGRAGHWHGAISKGKLFATTRNELLECAALVYAIRDEDLDTLLIPDAPLDILAQQIVASCATGDWQEEDLFQLIKKSYPYQHLSREHFDAILEMLAEGIAGSRGRYSAYLFRDRVNNIVKARRGSRLAAITSGGAIPENGLFSVIAEPHNAMVGTLDEDFAVESNRGDVILLGTTSWKIKRIESAKGQVLVEDAHGAPPSVPFWRGEAPARTDELSLRVSNLRKILDKMLPASLNPKEEIQHQSEASQAILWLKKHCGLSDAGAEQVIEYILEGRAVLGTVPSQDTIIAERFFDESGGMQLVIHSPFGARINKAWGLALRKRFCRSFNFELQAAATDDGINISLTEQHSFPLADVFSFLHPNSIKEVLTQAILQSPLFPTRWRWVAVRSLALLRFRNGRKVPPNILRMLADDLLAAVFPDAAACQDNLAGKEIELPDHPLIVETMKDALTEALDIEGFKKVLHGINNGSIKCLAVDTAIPSVFSHEILNANPYAFLDDAPLEERRARAVEMRRVLPESILREVGTLDQAAIAEVQQQAWPDLRDADELHDLLQTVIALPIENFLQGKNALAITPLSKTEIDLKAFERFKALSSWEEFFKQLLAQGRAGRMQYQNKEFWLATERKTSVKSIYPDGQFLDALVNLKEKDIERSEIILNMVRGWMQQLGPIQSQELANMLSLDDKDIEQALLQLEANGSILRGHFRLGKDQEIEWCERRLLARIHSLTIGKLRKEIEPVSPAQFIHWLTIWQHVSPGSQLRGEHGLLEVIKQLQGFEIPANAWEKQILSKRVTDYNPELLDRLCLTGQVGWGRFSMHPALVTQLASGIDENRYKRISPTSVVPITFFVREEAHWMAASSYSDDEIQAVLSHVAQTIYQYLKERGASFFVDIVHAVNRLKSEVETALWELVSAGLITADGFDNLRSLIDPQRRTGRRGRSLFRHAMGRWSLLNGQKASSREQQIEAICWMLLKRYGICFRELLAREKILPSWRDLLFAFRRFEDRGEIRGGRFVSGFLGEQFALPYAVDSLRAIKKKMPEEQVISISAVDPLNLQGIVLPGERVAAFSGNRLLLKNGAAYDGNSQT</sequence>
<keyword evidence="8" id="KW-0413">Isomerase</keyword>
<dbReference type="Pfam" id="PF19306">
    <property type="entry name" value="WHD_Lhr"/>
    <property type="match status" value="1"/>
</dbReference>
<dbReference type="InterPro" id="IPR045628">
    <property type="entry name" value="Lhr_WH_dom"/>
</dbReference>
<dbReference type="Gene3D" id="3.40.50.300">
    <property type="entry name" value="P-loop containing nucleotide triphosphate hydrolases"/>
    <property type="match status" value="2"/>
</dbReference>
<keyword evidence="4 11" id="KW-0347">Helicase</keyword>
<dbReference type="InterPro" id="IPR052511">
    <property type="entry name" value="ATP-dep_Helicase"/>
</dbReference>
<evidence type="ECO:0000256" key="2">
    <source>
        <dbReference type="ARBA" id="ARBA00022763"/>
    </source>
</evidence>
<name>A0A0W0V905_9GAMM</name>
<dbReference type="PANTHER" id="PTHR47962:SF5">
    <property type="entry name" value="ATP-DEPENDENT HELICASE LHR-RELATED"/>
    <property type="match status" value="1"/>
</dbReference>
<dbReference type="SUPFAM" id="SSF52540">
    <property type="entry name" value="P-loop containing nucleoside triphosphate hydrolases"/>
    <property type="match status" value="1"/>
</dbReference>
<accession>A0A0W0V905</accession>
<dbReference type="OrthoDB" id="9815222at2"/>
<dbReference type="GO" id="GO:0003677">
    <property type="term" value="F:DNA binding"/>
    <property type="evidence" value="ECO:0007669"/>
    <property type="project" value="UniProtKB-KW"/>
</dbReference>
<reference evidence="11 12" key="1">
    <citation type="submission" date="2015-11" db="EMBL/GenBank/DDBJ databases">
        <title>Genomic analysis of 38 Legionella species identifies large and diverse effector repertoires.</title>
        <authorList>
            <person name="Burstein D."/>
            <person name="Amaro F."/>
            <person name="Zusman T."/>
            <person name="Lifshitz Z."/>
            <person name="Cohen O."/>
            <person name="Gilbert J.A."/>
            <person name="Pupko T."/>
            <person name="Shuman H.A."/>
            <person name="Segal G."/>
        </authorList>
    </citation>
    <scope>NUCLEOTIDE SEQUENCE [LARGE SCALE GENOMIC DNA]</scope>
    <source>
        <strain evidence="11 12">BL-540</strain>
    </source>
</reference>
<dbReference type="SMART" id="SM00490">
    <property type="entry name" value="HELICc"/>
    <property type="match status" value="1"/>
</dbReference>
<organism evidence="11 12">
    <name type="scientific">Legionella jordanis</name>
    <dbReference type="NCBI Taxonomy" id="456"/>
    <lineage>
        <taxon>Bacteria</taxon>
        <taxon>Pseudomonadati</taxon>
        <taxon>Pseudomonadota</taxon>
        <taxon>Gammaproteobacteria</taxon>
        <taxon>Legionellales</taxon>
        <taxon>Legionellaceae</taxon>
        <taxon>Legionella</taxon>
    </lineage>
</organism>
<dbReference type="CDD" id="cd18796">
    <property type="entry name" value="SF2_C_LHR"/>
    <property type="match status" value="1"/>
</dbReference>
<dbReference type="RefSeq" id="WP_058470211.1">
    <property type="nucleotide sequence ID" value="NZ_CAAAIC010000004.1"/>
</dbReference>
<dbReference type="PROSITE" id="PS51194">
    <property type="entry name" value="HELICASE_CTER"/>
    <property type="match status" value="1"/>
</dbReference>
<dbReference type="PATRIC" id="fig|456.5.peg.692"/>
<dbReference type="Proteomes" id="UP000055035">
    <property type="component" value="Unassembled WGS sequence"/>
</dbReference>
<dbReference type="InterPro" id="IPR013701">
    <property type="entry name" value="Lhr-like_DEAD/DEAH_assoc"/>
</dbReference>
<dbReference type="CDD" id="cd17922">
    <property type="entry name" value="DEXHc_LHR-like"/>
    <property type="match status" value="1"/>
</dbReference>
<dbReference type="EMBL" id="LNYJ01000011">
    <property type="protein sequence ID" value="KTD16349.1"/>
    <property type="molecule type" value="Genomic_DNA"/>
</dbReference>
<keyword evidence="3" id="KW-0378">Hydrolase</keyword>
<evidence type="ECO:0000313" key="11">
    <source>
        <dbReference type="EMBL" id="KTD16349.1"/>
    </source>
</evidence>
<dbReference type="STRING" id="456.Ljor_0655"/>
<dbReference type="InterPro" id="IPR027417">
    <property type="entry name" value="P-loop_NTPase"/>
</dbReference>
<keyword evidence="5" id="KW-0067">ATP-binding</keyword>
<dbReference type="Pfam" id="PF23235">
    <property type="entry name" value="WHD_3rd_Lhr"/>
    <property type="match status" value="1"/>
</dbReference>
<dbReference type="SMART" id="SM00487">
    <property type="entry name" value="DEXDc"/>
    <property type="match status" value="1"/>
</dbReference>
<evidence type="ECO:0000259" key="10">
    <source>
        <dbReference type="PROSITE" id="PS51194"/>
    </source>
</evidence>
<dbReference type="InterPro" id="IPR055367">
    <property type="entry name" value="WH4_Lhr"/>
</dbReference>
<evidence type="ECO:0000256" key="5">
    <source>
        <dbReference type="ARBA" id="ARBA00022840"/>
    </source>
</evidence>
<dbReference type="InterPro" id="IPR014001">
    <property type="entry name" value="Helicase_ATP-bd"/>
</dbReference>
<dbReference type="Pfam" id="PF00271">
    <property type="entry name" value="Helicase_C"/>
    <property type="match status" value="1"/>
</dbReference>